<dbReference type="Proteomes" id="UP001595386">
    <property type="component" value="Unassembled WGS sequence"/>
</dbReference>
<dbReference type="Gene3D" id="3.40.50.880">
    <property type="match status" value="1"/>
</dbReference>
<dbReference type="PANTHER" id="PTHR46796:SF6">
    <property type="entry name" value="ARAC SUBFAMILY"/>
    <property type="match status" value="1"/>
</dbReference>
<evidence type="ECO:0000259" key="4">
    <source>
        <dbReference type="PROSITE" id="PS01124"/>
    </source>
</evidence>
<dbReference type="InterPro" id="IPR029062">
    <property type="entry name" value="Class_I_gatase-like"/>
</dbReference>
<dbReference type="InterPro" id="IPR050204">
    <property type="entry name" value="AraC_XylS_family_regulators"/>
</dbReference>
<reference evidence="6" key="1">
    <citation type="journal article" date="2019" name="Int. J. Syst. Evol. Microbiol.">
        <title>The Global Catalogue of Microorganisms (GCM) 10K type strain sequencing project: providing services to taxonomists for standard genome sequencing and annotation.</title>
        <authorList>
            <consortium name="The Broad Institute Genomics Platform"/>
            <consortium name="The Broad Institute Genome Sequencing Center for Infectious Disease"/>
            <person name="Wu L."/>
            <person name="Ma J."/>
        </authorList>
    </citation>
    <scope>NUCLEOTIDE SEQUENCE [LARGE SCALE GENOMIC DNA]</scope>
    <source>
        <strain evidence="6">KCTC 52660</strain>
    </source>
</reference>
<dbReference type="CDD" id="cd03136">
    <property type="entry name" value="GATase1_AraC_ArgR_like"/>
    <property type="match status" value="1"/>
</dbReference>
<dbReference type="InterPro" id="IPR018060">
    <property type="entry name" value="HTH_AraC"/>
</dbReference>
<dbReference type="InterPro" id="IPR020449">
    <property type="entry name" value="Tscrpt_reg_AraC-type_HTH"/>
</dbReference>
<evidence type="ECO:0000313" key="6">
    <source>
        <dbReference type="Proteomes" id="UP001595386"/>
    </source>
</evidence>
<dbReference type="Pfam" id="PF12833">
    <property type="entry name" value="HTH_18"/>
    <property type="match status" value="1"/>
</dbReference>
<keyword evidence="1" id="KW-0805">Transcription regulation</keyword>
<accession>A0ABV7B558</accession>
<feature type="domain" description="HTH araC/xylS-type" evidence="4">
    <location>
        <begin position="222"/>
        <end position="320"/>
    </location>
</feature>
<comment type="caution">
    <text evidence="5">The sequence shown here is derived from an EMBL/GenBank/DDBJ whole genome shotgun (WGS) entry which is preliminary data.</text>
</comment>
<dbReference type="EMBL" id="JBHRSQ010000012">
    <property type="protein sequence ID" value="MFC2992355.1"/>
    <property type="molecule type" value="Genomic_DNA"/>
</dbReference>
<name>A0ABV7B558_9GAMM</name>
<dbReference type="SUPFAM" id="SSF46689">
    <property type="entry name" value="Homeodomain-like"/>
    <property type="match status" value="2"/>
</dbReference>
<evidence type="ECO:0000256" key="3">
    <source>
        <dbReference type="ARBA" id="ARBA00023163"/>
    </source>
</evidence>
<dbReference type="PRINTS" id="PR00032">
    <property type="entry name" value="HTHARAC"/>
</dbReference>
<keyword evidence="2" id="KW-0238">DNA-binding</keyword>
<gene>
    <name evidence="5" type="ORF">ACFODV_09970</name>
</gene>
<protein>
    <submittedName>
        <fullName evidence="5">GlxA family transcriptional regulator</fullName>
    </submittedName>
</protein>
<evidence type="ECO:0000313" key="5">
    <source>
        <dbReference type="EMBL" id="MFC2992355.1"/>
    </source>
</evidence>
<evidence type="ECO:0000256" key="1">
    <source>
        <dbReference type="ARBA" id="ARBA00023015"/>
    </source>
</evidence>
<dbReference type="Gene3D" id="1.10.10.60">
    <property type="entry name" value="Homeodomain-like"/>
    <property type="match status" value="1"/>
</dbReference>
<proteinExistence type="predicted"/>
<dbReference type="SMART" id="SM00342">
    <property type="entry name" value="HTH_ARAC"/>
    <property type="match status" value="1"/>
</dbReference>
<keyword evidence="6" id="KW-1185">Reference proteome</keyword>
<dbReference type="PANTHER" id="PTHR46796">
    <property type="entry name" value="HTH-TYPE TRANSCRIPTIONAL ACTIVATOR RHAS-RELATED"/>
    <property type="match status" value="1"/>
</dbReference>
<dbReference type="RefSeq" id="WP_379758424.1">
    <property type="nucleotide sequence ID" value="NZ_JBHRSQ010000012.1"/>
</dbReference>
<organism evidence="5 6">
    <name type="scientific">Halomonas tibetensis</name>
    <dbReference type="NCBI Taxonomy" id="2259590"/>
    <lineage>
        <taxon>Bacteria</taxon>
        <taxon>Pseudomonadati</taxon>
        <taxon>Pseudomonadota</taxon>
        <taxon>Gammaproteobacteria</taxon>
        <taxon>Oceanospirillales</taxon>
        <taxon>Halomonadaceae</taxon>
        <taxon>Halomonas</taxon>
    </lineage>
</organism>
<sequence>MPQPPSSLPPLSPFRRVGVLVLPGFSLLAEACATEPLTVAGQLVAAPLYHLIILSQSARPVASTSGQGLVTECALAQAPDDLDMLLVFATGAQAADEDLQWRLAELATPGRLIVGVGGGAELLARAGLLDGFRATVPWSCLEEVRRAHPRIRLSYQPFEIDRERLTCGGGTAALDMMMTLIGRQHGSVLAERVSAHFVLERVHMGKEPPRAGLPGGAPESLSEALALMEANIEEPLTTAELAEHLGISRRQLERLFKKHLRAVPSRFYLDLRLQRARRLLRESERPAGEVALMTGFSSAAHFSTAYRNHFGLTPREERLS</sequence>
<keyword evidence="3" id="KW-0804">Transcription</keyword>
<dbReference type="SUPFAM" id="SSF52317">
    <property type="entry name" value="Class I glutamine amidotransferase-like"/>
    <property type="match status" value="1"/>
</dbReference>
<dbReference type="PROSITE" id="PS01124">
    <property type="entry name" value="HTH_ARAC_FAMILY_2"/>
    <property type="match status" value="1"/>
</dbReference>
<evidence type="ECO:0000256" key="2">
    <source>
        <dbReference type="ARBA" id="ARBA00023125"/>
    </source>
</evidence>
<dbReference type="InterPro" id="IPR009057">
    <property type="entry name" value="Homeodomain-like_sf"/>
</dbReference>